<dbReference type="RefSeq" id="WP_064123428.1">
    <property type="nucleotide sequence ID" value="NZ_CP015243.1"/>
</dbReference>
<dbReference type="GO" id="GO:0012505">
    <property type="term" value="C:endomembrane system"/>
    <property type="evidence" value="ECO:0007669"/>
    <property type="project" value="UniProtKB-SubCell"/>
</dbReference>
<evidence type="ECO:0008006" key="8">
    <source>
        <dbReference type="Google" id="ProtNLM"/>
    </source>
</evidence>
<dbReference type="STRING" id="376489.A5892_14670"/>
<keyword evidence="4" id="KW-0997">Cell inner membrane</keyword>
<dbReference type="Pfam" id="PF13379">
    <property type="entry name" value="NMT1_2"/>
    <property type="match status" value="1"/>
</dbReference>
<evidence type="ECO:0000256" key="2">
    <source>
        <dbReference type="ARBA" id="ARBA00022448"/>
    </source>
</evidence>
<keyword evidence="7" id="KW-1185">Reference proteome</keyword>
<dbReference type="KEGG" id="haa:A5892_14670"/>
<comment type="subcellular location">
    <subcellularLocation>
        <location evidence="1">Endomembrane system</location>
    </subcellularLocation>
</comment>
<dbReference type="PANTHER" id="PTHR30024:SF43">
    <property type="entry name" value="BLL4572 PROTEIN"/>
    <property type="match status" value="1"/>
</dbReference>
<reference evidence="6 7" key="1">
    <citation type="submission" date="2016-04" db="EMBL/GenBank/DDBJ databases">
        <title>Complete Genome Sequence of Halotalea alkalilenta IHB B 13600.</title>
        <authorList>
            <person name="Swarnkar M.K."/>
            <person name="Sharma A."/>
            <person name="Kaushal K."/>
            <person name="Soni R."/>
            <person name="Rana S."/>
            <person name="Singh A.K."/>
            <person name="Gulati A."/>
        </authorList>
    </citation>
    <scope>NUCLEOTIDE SEQUENCE [LARGE SCALE GENOMIC DNA]</scope>
    <source>
        <strain evidence="6 7">IHB B 13600</strain>
    </source>
</reference>
<dbReference type="InterPro" id="IPR044527">
    <property type="entry name" value="NrtA/CpmA_ABC-bd_dom"/>
</dbReference>
<protein>
    <recommendedName>
        <fullName evidence="8">Nitrate transporter</fullName>
    </recommendedName>
</protein>
<dbReference type="Proteomes" id="UP000077875">
    <property type="component" value="Chromosome"/>
</dbReference>
<dbReference type="EMBL" id="CP015243">
    <property type="protein sequence ID" value="ANF58562.1"/>
    <property type="molecule type" value="Genomic_DNA"/>
</dbReference>
<evidence type="ECO:0000256" key="4">
    <source>
        <dbReference type="ARBA" id="ARBA00022519"/>
    </source>
</evidence>
<dbReference type="Gene3D" id="3.40.190.10">
    <property type="entry name" value="Periplasmic binding protein-like II"/>
    <property type="match status" value="2"/>
</dbReference>
<evidence type="ECO:0000313" key="6">
    <source>
        <dbReference type="EMBL" id="ANF58562.1"/>
    </source>
</evidence>
<keyword evidence="5" id="KW-0472">Membrane</keyword>
<keyword evidence="2" id="KW-0813">Transport</keyword>
<sequence length="409" mass="45018">MSALETHHLRLAMLPLSDSAPLVVAADQGFFAEEGLDVELRVESSWAAVRDAIQLEQVEAAHLLPLMPLAATLGLDGRPTPMLSALTLNLNGNAISLSRPLFEHMCRLLPEAAAHPQRRAEALARVIAARREAGLEPLRLASVHPFSSHRYLLRAWLDAAGIDPDRDVELRVVPPPLMADQVEAGWIDGYCVGAPWNDLGVERGVAVVACEGYAIWHNAGEKVLGVREQWAERHPNTHHALLRALIRAGHWLDADAEHRLAACRMLIDGGYLALPHSVVEAELHARFVAGEGRDAQRDIHFARFNAQHPWRTHTLWFAAQLHRWGHFDDEIRLREAVERCVRPDIYRAAAHSLGIATARAELCSLGEHAEPHHIDADDGTVLLLGADSLLAGGRFDPSAPFPASRVQKP</sequence>
<organism evidence="6 7">
    <name type="scientific">Halotalea alkalilenta</name>
    <dbReference type="NCBI Taxonomy" id="376489"/>
    <lineage>
        <taxon>Bacteria</taxon>
        <taxon>Pseudomonadati</taxon>
        <taxon>Pseudomonadota</taxon>
        <taxon>Gammaproteobacteria</taxon>
        <taxon>Oceanospirillales</taxon>
        <taxon>Halomonadaceae</taxon>
        <taxon>Halotalea</taxon>
    </lineage>
</organism>
<evidence type="ECO:0000256" key="1">
    <source>
        <dbReference type="ARBA" id="ARBA00004308"/>
    </source>
</evidence>
<dbReference type="PANTHER" id="PTHR30024">
    <property type="entry name" value="ALIPHATIC SULFONATES-BINDING PROTEIN-RELATED"/>
    <property type="match status" value="1"/>
</dbReference>
<dbReference type="SUPFAM" id="SSF53850">
    <property type="entry name" value="Periplasmic binding protein-like II"/>
    <property type="match status" value="1"/>
</dbReference>
<keyword evidence="3" id="KW-1003">Cell membrane</keyword>
<proteinExistence type="predicted"/>
<evidence type="ECO:0000256" key="3">
    <source>
        <dbReference type="ARBA" id="ARBA00022475"/>
    </source>
</evidence>
<gene>
    <name evidence="6" type="ORF">A5892_14670</name>
</gene>
<name>A0A172YHH9_9GAMM</name>
<dbReference type="AlphaFoldDB" id="A0A172YHH9"/>
<accession>A0A172YHH9</accession>
<evidence type="ECO:0000313" key="7">
    <source>
        <dbReference type="Proteomes" id="UP000077875"/>
    </source>
</evidence>
<dbReference type="CDD" id="cd13553">
    <property type="entry name" value="PBP2_NrtA_CpmA_like"/>
    <property type="match status" value="1"/>
</dbReference>
<evidence type="ECO:0000256" key="5">
    <source>
        <dbReference type="ARBA" id="ARBA00023136"/>
    </source>
</evidence>